<dbReference type="InterPro" id="IPR015864">
    <property type="entry name" value="FAD_synthase"/>
</dbReference>
<evidence type="ECO:0000256" key="3">
    <source>
        <dbReference type="ARBA" id="ARBA00022630"/>
    </source>
</evidence>
<dbReference type="SUPFAM" id="SSF82114">
    <property type="entry name" value="Riboflavin kinase-like"/>
    <property type="match status" value="1"/>
</dbReference>
<dbReference type="CDD" id="cd02064">
    <property type="entry name" value="FAD_synthetase_N"/>
    <property type="match status" value="1"/>
</dbReference>
<keyword evidence="4 14" id="KW-0288">FMN</keyword>
<keyword evidence="6 14" id="KW-0548">Nucleotidyltransferase</keyword>
<dbReference type="NCBIfam" id="NF004162">
    <property type="entry name" value="PRK05627.1-5"/>
    <property type="match status" value="1"/>
</dbReference>
<comment type="catalytic activity">
    <reaction evidence="13 14">
        <text>FMN + ATP + H(+) = FAD + diphosphate</text>
        <dbReference type="Rhea" id="RHEA:17237"/>
        <dbReference type="ChEBI" id="CHEBI:15378"/>
        <dbReference type="ChEBI" id="CHEBI:30616"/>
        <dbReference type="ChEBI" id="CHEBI:33019"/>
        <dbReference type="ChEBI" id="CHEBI:57692"/>
        <dbReference type="ChEBI" id="CHEBI:58210"/>
        <dbReference type="EC" id="2.7.7.2"/>
    </reaction>
</comment>
<comment type="catalytic activity">
    <reaction evidence="12 14">
        <text>riboflavin + ATP = FMN + ADP + H(+)</text>
        <dbReference type="Rhea" id="RHEA:14357"/>
        <dbReference type="ChEBI" id="CHEBI:15378"/>
        <dbReference type="ChEBI" id="CHEBI:30616"/>
        <dbReference type="ChEBI" id="CHEBI:57986"/>
        <dbReference type="ChEBI" id="CHEBI:58210"/>
        <dbReference type="ChEBI" id="CHEBI:456216"/>
        <dbReference type="EC" id="2.7.1.26"/>
    </reaction>
</comment>
<dbReference type="SMART" id="SM00904">
    <property type="entry name" value="Flavokinase"/>
    <property type="match status" value="1"/>
</dbReference>
<dbReference type="Pfam" id="PF01687">
    <property type="entry name" value="Flavokinase"/>
    <property type="match status" value="1"/>
</dbReference>
<dbReference type="EC" id="2.7.7.2" evidence="14"/>
<dbReference type="EC" id="2.7.1.26" evidence="14"/>
<evidence type="ECO:0000256" key="9">
    <source>
        <dbReference type="ARBA" id="ARBA00022827"/>
    </source>
</evidence>
<feature type="domain" description="Riboflavin kinase" evidence="15">
    <location>
        <begin position="181"/>
        <end position="306"/>
    </location>
</feature>
<reference evidence="16 17" key="1">
    <citation type="journal article" date="2021" name="ISME Commun">
        <title>Automated analysis of genomic sequences facilitates high-throughput and comprehensive description of bacteria.</title>
        <authorList>
            <person name="Hitch T.C.A."/>
        </authorList>
    </citation>
    <scope>NUCLEOTIDE SEQUENCE [LARGE SCALE GENOMIC DNA]</scope>
    <source>
        <strain evidence="17">f_CCE</strain>
    </source>
</reference>
<dbReference type="SUPFAM" id="SSF52374">
    <property type="entry name" value="Nucleotidylyl transferase"/>
    <property type="match status" value="1"/>
</dbReference>
<evidence type="ECO:0000256" key="14">
    <source>
        <dbReference type="PIRNR" id="PIRNR004491"/>
    </source>
</evidence>
<keyword evidence="17" id="KW-1185">Reference proteome</keyword>
<dbReference type="PANTHER" id="PTHR22749:SF6">
    <property type="entry name" value="RIBOFLAVIN KINASE"/>
    <property type="match status" value="1"/>
</dbReference>
<evidence type="ECO:0000256" key="4">
    <source>
        <dbReference type="ARBA" id="ARBA00022643"/>
    </source>
</evidence>
<keyword evidence="3 14" id="KW-0285">Flavoprotein</keyword>
<evidence type="ECO:0000256" key="10">
    <source>
        <dbReference type="ARBA" id="ARBA00022840"/>
    </source>
</evidence>
<dbReference type="GO" id="GO:0008531">
    <property type="term" value="F:riboflavin kinase activity"/>
    <property type="evidence" value="ECO:0007669"/>
    <property type="project" value="UniProtKB-EC"/>
</dbReference>
<dbReference type="InterPro" id="IPR023465">
    <property type="entry name" value="Riboflavin_kinase_dom_sf"/>
</dbReference>
<gene>
    <name evidence="16" type="ORF">OCV69_13350</name>
</gene>
<organism evidence="16 17">
    <name type="scientific">Alitiscatomonas aceti</name>
    <dbReference type="NCBI Taxonomy" id="2981724"/>
    <lineage>
        <taxon>Bacteria</taxon>
        <taxon>Bacillati</taxon>
        <taxon>Bacillota</taxon>
        <taxon>Clostridia</taxon>
        <taxon>Lachnospirales</taxon>
        <taxon>Lachnospiraceae</taxon>
        <taxon>Alitiscatomonas</taxon>
    </lineage>
</organism>
<dbReference type="PANTHER" id="PTHR22749">
    <property type="entry name" value="RIBOFLAVIN KINASE/FMN ADENYLYLTRANSFERASE"/>
    <property type="match status" value="1"/>
</dbReference>
<evidence type="ECO:0000313" key="16">
    <source>
        <dbReference type="EMBL" id="MCU6800901.1"/>
    </source>
</evidence>
<dbReference type="Proteomes" id="UP001652395">
    <property type="component" value="Unassembled WGS sequence"/>
</dbReference>
<dbReference type="InterPro" id="IPR023468">
    <property type="entry name" value="Riboflavin_kinase"/>
</dbReference>
<evidence type="ECO:0000259" key="15">
    <source>
        <dbReference type="SMART" id="SM00904"/>
    </source>
</evidence>
<evidence type="ECO:0000256" key="6">
    <source>
        <dbReference type="ARBA" id="ARBA00022695"/>
    </source>
</evidence>
<dbReference type="InterPro" id="IPR015865">
    <property type="entry name" value="Riboflavin_kinase_bac/euk"/>
</dbReference>
<evidence type="ECO:0000256" key="7">
    <source>
        <dbReference type="ARBA" id="ARBA00022741"/>
    </source>
</evidence>
<name>A0ABT2V375_9FIRM</name>
<dbReference type="GO" id="GO:0003919">
    <property type="term" value="F:FMN adenylyltransferase activity"/>
    <property type="evidence" value="ECO:0007669"/>
    <property type="project" value="UniProtKB-EC"/>
</dbReference>
<proteinExistence type="inferred from homology"/>
<dbReference type="Gene3D" id="2.40.30.30">
    <property type="entry name" value="Riboflavin kinase-like"/>
    <property type="match status" value="1"/>
</dbReference>
<dbReference type="InterPro" id="IPR002606">
    <property type="entry name" value="Riboflavin_kinase_bac"/>
</dbReference>
<accession>A0ABT2V375</accession>
<evidence type="ECO:0000256" key="8">
    <source>
        <dbReference type="ARBA" id="ARBA00022777"/>
    </source>
</evidence>
<keyword evidence="11" id="KW-0511">Multifunctional enzyme</keyword>
<comment type="pathway">
    <text evidence="1 14">Cofactor biosynthesis; FAD biosynthesis; FAD from FMN: step 1/1.</text>
</comment>
<comment type="pathway">
    <text evidence="2 14">Cofactor biosynthesis; FMN biosynthesis; FMN from riboflavin (ATP route): step 1/1.</text>
</comment>
<dbReference type="PIRSF" id="PIRSF004491">
    <property type="entry name" value="FAD_Synth"/>
    <property type="match status" value="1"/>
</dbReference>
<keyword evidence="10 14" id="KW-0067">ATP-binding</keyword>
<evidence type="ECO:0000256" key="5">
    <source>
        <dbReference type="ARBA" id="ARBA00022679"/>
    </source>
</evidence>
<evidence type="ECO:0000256" key="12">
    <source>
        <dbReference type="ARBA" id="ARBA00047880"/>
    </source>
</evidence>
<evidence type="ECO:0000313" key="17">
    <source>
        <dbReference type="Proteomes" id="UP001652395"/>
    </source>
</evidence>
<comment type="caution">
    <text evidence="16">The sequence shown here is derived from an EMBL/GenBank/DDBJ whole genome shotgun (WGS) entry which is preliminary data.</text>
</comment>
<keyword evidence="7 14" id="KW-0547">Nucleotide-binding</keyword>
<keyword evidence="9 14" id="KW-0274">FAD</keyword>
<protein>
    <recommendedName>
        <fullName evidence="14">Riboflavin biosynthesis protein</fullName>
    </recommendedName>
    <domain>
        <recommendedName>
            <fullName evidence="14">Riboflavin kinase</fullName>
            <ecNumber evidence="14">2.7.1.26</ecNumber>
        </recommendedName>
        <alternativeName>
            <fullName evidence="14">Flavokinase</fullName>
        </alternativeName>
    </domain>
    <domain>
        <recommendedName>
            <fullName evidence="14">FMN adenylyltransferase</fullName>
            <ecNumber evidence="14">2.7.7.2</ecNumber>
        </recommendedName>
        <alternativeName>
            <fullName evidence="14">FAD pyrophosphorylase</fullName>
        </alternativeName>
        <alternativeName>
            <fullName evidence="14">FAD synthase</fullName>
        </alternativeName>
    </domain>
</protein>
<evidence type="ECO:0000256" key="11">
    <source>
        <dbReference type="ARBA" id="ARBA00023268"/>
    </source>
</evidence>
<comment type="similarity">
    <text evidence="14">Belongs to the ribF family.</text>
</comment>
<evidence type="ECO:0000256" key="13">
    <source>
        <dbReference type="ARBA" id="ARBA00049494"/>
    </source>
</evidence>
<dbReference type="Pfam" id="PF06574">
    <property type="entry name" value="FAD_syn"/>
    <property type="match status" value="1"/>
</dbReference>
<dbReference type="InterPro" id="IPR014729">
    <property type="entry name" value="Rossmann-like_a/b/a_fold"/>
</dbReference>
<sequence>MQYIAETKEFQITEPTVVSIGKFDGLHVGHQKLVREMVRWKEKGLKVAMFTFSTPPLSLVGGRKQTVLMTNRERMELLRSAGVDYLVEYPFDQEVCHMAPEQFVKEILAGKMNARVIITGPDCHFGYKAAGDRALLEKLAPEYGYQFFVVEKERDTDGAIISSTYVRKMLEEGDVKKADRLLGYDYFITGTVTHGRSIGHKKLYPTANLLPPPEKHLPRFGVYVTRVTADGKTYGGLTNIGKKPTIQGENPVGVETYLYDFDGDLYGKEIRVELLDFIRPEMRFDSIGQLKAQLDHDIGKCREIFRDSWIVQEKGKADG</sequence>
<dbReference type="NCBIfam" id="TIGR00083">
    <property type="entry name" value="ribF"/>
    <property type="match status" value="1"/>
</dbReference>
<dbReference type="RefSeq" id="WP_158359686.1">
    <property type="nucleotide sequence ID" value="NZ_JAOQJF010000032.1"/>
</dbReference>
<keyword evidence="5 14" id="KW-0808">Transferase</keyword>
<evidence type="ECO:0000256" key="2">
    <source>
        <dbReference type="ARBA" id="ARBA00005201"/>
    </source>
</evidence>
<keyword evidence="8 14" id="KW-0418">Kinase</keyword>
<dbReference type="EMBL" id="JAOQJF010000032">
    <property type="protein sequence ID" value="MCU6800901.1"/>
    <property type="molecule type" value="Genomic_DNA"/>
</dbReference>
<dbReference type="Gene3D" id="3.40.50.620">
    <property type="entry name" value="HUPs"/>
    <property type="match status" value="1"/>
</dbReference>
<evidence type="ECO:0000256" key="1">
    <source>
        <dbReference type="ARBA" id="ARBA00004726"/>
    </source>
</evidence>